<evidence type="ECO:0000313" key="2">
    <source>
        <dbReference type="Proteomes" id="UP001418222"/>
    </source>
</evidence>
<dbReference type="PANTHER" id="PTHR15503:SF45">
    <property type="entry name" value="RNA-DIRECTED DNA POLYMERASE HOMOLOG"/>
    <property type="match status" value="1"/>
</dbReference>
<evidence type="ECO:0000313" key="1">
    <source>
        <dbReference type="EMBL" id="KAK8938601.1"/>
    </source>
</evidence>
<gene>
    <name evidence="1" type="ORF">KSP39_PZI011511</name>
</gene>
<dbReference type="Pfam" id="PF08284">
    <property type="entry name" value="RVP_2"/>
    <property type="match status" value="1"/>
</dbReference>
<dbReference type="Proteomes" id="UP001418222">
    <property type="component" value="Unassembled WGS sequence"/>
</dbReference>
<accession>A0AAP0BHA2</accession>
<dbReference type="SUPFAM" id="SSF56672">
    <property type="entry name" value="DNA/RNA polymerases"/>
    <property type="match status" value="1"/>
</dbReference>
<reference evidence="1 2" key="1">
    <citation type="journal article" date="2022" name="Nat. Plants">
        <title>Genomes of leafy and leafless Platanthera orchids illuminate the evolution of mycoheterotrophy.</title>
        <authorList>
            <person name="Li M.H."/>
            <person name="Liu K.W."/>
            <person name="Li Z."/>
            <person name="Lu H.C."/>
            <person name="Ye Q.L."/>
            <person name="Zhang D."/>
            <person name="Wang J.Y."/>
            <person name="Li Y.F."/>
            <person name="Zhong Z.M."/>
            <person name="Liu X."/>
            <person name="Yu X."/>
            <person name="Liu D.K."/>
            <person name="Tu X.D."/>
            <person name="Liu B."/>
            <person name="Hao Y."/>
            <person name="Liao X.Y."/>
            <person name="Jiang Y.T."/>
            <person name="Sun W.H."/>
            <person name="Chen J."/>
            <person name="Chen Y.Q."/>
            <person name="Ai Y."/>
            <person name="Zhai J.W."/>
            <person name="Wu S.S."/>
            <person name="Zhou Z."/>
            <person name="Hsiao Y.Y."/>
            <person name="Wu W.L."/>
            <person name="Chen Y.Y."/>
            <person name="Lin Y.F."/>
            <person name="Hsu J.L."/>
            <person name="Li C.Y."/>
            <person name="Wang Z.W."/>
            <person name="Zhao X."/>
            <person name="Zhong W.Y."/>
            <person name="Ma X.K."/>
            <person name="Ma L."/>
            <person name="Huang J."/>
            <person name="Chen G.Z."/>
            <person name="Huang M.Z."/>
            <person name="Huang L."/>
            <person name="Peng D.H."/>
            <person name="Luo Y.B."/>
            <person name="Zou S.Q."/>
            <person name="Chen S.P."/>
            <person name="Lan S."/>
            <person name="Tsai W.C."/>
            <person name="Van de Peer Y."/>
            <person name="Liu Z.J."/>
        </authorList>
    </citation>
    <scope>NUCLEOTIDE SEQUENCE [LARGE SCALE GENOMIC DNA]</scope>
    <source>
        <strain evidence="1">Lor287</strain>
    </source>
</reference>
<dbReference type="InterPro" id="IPR043502">
    <property type="entry name" value="DNA/RNA_pol_sf"/>
</dbReference>
<keyword evidence="2" id="KW-1185">Reference proteome</keyword>
<dbReference type="EMBL" id="JBBWWQ010000009">
    <property type="protein sequence ID" value="KAK8938601.1"/>
    <property type="molecule type" value="Genomic_DNA"/>
</dbReference>
<dbReference type="InterPro" id="IPR032567">
    <property type="entry name" value="RTL1-rel"/>
</dbReference>
<protein>
    <recommendedName>
        <fullName evidence="3">Reverse transcriptase domain-containing protein</fullName>
    </recommendedName>
</protein>
<sequence>MIDLEDFDVILGMDWLSRYDAVIQCKGKRLDFIRDDGQPGSVYADLSQDSPVISAVCAQKFFLSDCFACLVSVVGTAVSVPRLEEILVVRDFTDVFPDEIPGLPPERDVEFVIDLEPGTRPIAKAPYQMTPRELEELRVQLDELLAKGFIRQSSSPWGAPFLFVKKKDGSMRLCIDYRELNKVTIKNRYLCRGLMIYLTSCAVARSSPRLTFVQAIISLGSVRQIFHGLRLDRGMDILSS</sequence>
<dbReference type="AlphaFoldDB" id="A0AAP0BHA2"/>
<dbReference type="InterPro" id="IPR021109">
    <property type="entry name" value="Peptidase_aspartic_dom_sf"/>
</dbReference>
<name>A0AAP0BHA2_9ASPA</name>
<comment type="caution">
    <text evidence="1">The sequence shown here is derived from an EMBL/GenBank/DDBJ whole genome shotgun (WGS) entry which is preliminary data.</text>
</comment>
<dbReference type="Gene3D" id="3.10.10.10">
    <property type="entry name" value="HIV Type 1 Reverse Transcriptase, subunit A, domain 1"/>
    <property type="match status" value="1"/>
</dbReference>
<proteinExistence type="predicted"/>
<evidence type="ECO:0008006" key="3">
    <source>
        <dbReference type="Google" id="ProtNLM"/>
    </source>
</evidence>
<dbReference type="PANTHER" id="PTHR15503">
    <property type="entry name" value="LDOC1 RELATED"/>
    <property type="match status" value="1"/>
</dbReference>
<dbReference type="Gene3D" id="2.40.70.10">
    <property type="entry name" value="Acid Proteases"/>
    <property type="match status" value="1"/>
</dbReference>
<organism evidence="1 2">
    <name type="scientific">Platanthera zijinensis</name>
    <dbReference type="NCBI Taxonomy" id="2320716"/>
    <lineage>
        <taxon>Eukaryota</taxon>
        <taxon>Viridiplantae</taxon>
        <taxon>Streptophyta</taxon>
        <taxon>Embryophyta</taxon>
        <taxon>Tracheophyta</taxon>
        <taxon>Spermatophyta</taxon>
        <taxon>Magnoliopsida</taxon>
        <taxon>Liliopsida</taxon>
        <taxon>Asparagales</taxon>
        <taxon>Orchidaceae</taxon>
        <taxon>Orchidoideae</taxon>
        <taxon>Orchideae</taxon>
        <taxon>Orchidinae</taxon>
        <taxon>Platanthera</taxon>
    </lineage>
</organism>